<dbReference type="InterPro" id="IPR003759">
    <property type="entry name" value="Cbl-bd_cap"/>
</dbReference>
<dbReference type="PANTHER" id="PTHR45833">
    <property type="entry name" value="METHIONINE SYNTHASE"/>
    <property type="match status" value="1"/>
</dbReference>
<evidence type="ECO:0000256" key="2">
    <source>
        <dbReference type="ARBA" id="ARBA00022723"/>
    </source>
</evidence>
<dbReference type="SMART" id="SM01018">
    <property type="entry name" value="B12-binding_2"/>
    <property type="match status" value="1"/>
</dbReference>
<dbReference type="PANTHER" id="PTHR45833:SF1">
    <property type="entry name" value="METHIONINE SYNTHASE"/>
    <property type="match status" value="1"/>
</dbReference>
<dbReference type="FunFam" id="3.40.50.280:FF:000003">
    <property type="entry name" value="Dimethylamine methyltransferase corrinoid protein"/>
    <property type="match status" value="1"/>
</dbReference>
<dbReference type="Proteomes" id="UP000427825">
    <property type="component" value="Unassembled WGS sequence"/>
</dbReference>
<dbReference type="SUPFAM" id="SSF52242">
    <property type="entry name" value="Cobalamin (vitamin B12)-binding domain"/>
    <property type="match status" value="1"/>
</dbReference>
<evidence type="ECO:0000259" key="4">
    <source>
        <dbReference type="PROSITE" id="PS51332"/>
    </source>
</evidence>
<accession>A0A6H9QAB7</accession>
<evidence type="ECO:0000313" key="6">
    <source>
        <dbReference type="EMBL" id="KAA5474662.1"/>
    </source>
</evidence>
<dbReference type="InterPro" id="IPR036594">
    <property type="entry name" value="Meth_synthase_dom"/>
</dbReference>
<dbReference type="InterPro" id="IPR036724">
    <property type="entry name" value="Cobalamin-bd_sf"/>
</dbReference>
<name>A0A6H9QAB7_9BACE</name>
<evidence type="ECO:0000313" key="7">
    <source>
        <dbReference type="Proteomes" id="UP000427825"/>
    </source>
</evidence>
<proteinExistence type="inferred from homology"/>
<dbReference type="InterPro" id="IPR006158">
    <property type="entry name" value="Cobalamin-bd"/>
</dbReference>
<comment type="similarity">
    <text evidence="1">Belongs to the methylamine corrinoid protein family.</text>
</comment>
<protein>
    <submittedName>
        <fullName evidence="6">Cobalamin-binding protein</fullName>
    </submittedName>
</protein>
<dbReference type="EMBL" id="VVYJ01000009">
    <property type="protein sequence ID" value="KAA5474662.1"/>
    <property type="molecule type" value="Genomic_DNA"/>
</dbReference>
<dbReference type="Pfam" id="PF02310">
    <property type="entry name" value="B12-binding"/>
    <property type="match status" value="1"/>
</dbReference>
<reference evidence="6 7" key="1">
    <citation type="journal article" date="2019" name="Nat. Med.">
        <title>A library of human gut bacterial isolates paired with longitudinal multiomics data enables mechanistic microbiome research.</title>
        <authorList>
            <person name="Poyet M."/>
            <person name="Groussin M."/>
            <person name="Gibbons S.M."/>
            <person name="Avila-Pacheco J."/>
            <person name="Jiang X."/>
            <person name="Kearney S.M."/>
            <person name="Perrotta A.R."/>
            <person name="Berdy B."/>
            <person name="Zhao S."/>
            <person name="Lieberman T.D."/>
            <person name="Swanson P.K."/>
            <person name="Smith M."/>
            <person name="Roesemann S."/>
            <person name="Alexander J.E."/>
            <person name="Rich S.A."/>
            <person name="Livny J."/>
            <person name="Vlamakis H."/>
            <person name="Clish C."/>
            <person name="Bullock K."/>
            <person name="Deik A."/>
            <person name="Scott J."/>
            <person name="Pierce K.A."/>
            <person name="Xavier R.J."/>
            <person name="Alm E.J."/>
        </authorList>
    </citation>
    <scope>NUCLEOTIDE SEQUENCE [LARGE SCALE GENOMIC DNA]</scope>
    <source>
        <strain evidence="6 7">BIOML-A25</strain>
    </source>
</reference>
<comment type="caution">
    <text evidence="6">The sequence shown here is derived from an EMBL/GenBank/DDBJ whole genome shotgun (WGS) entry which is preliminary data.</text>
</comment>
<dbReference type="CDD" id="cd02070">
    <property type="entry name" value="corrinoid_protein_B12-BD"/>
    <property type="match status" value="1"/>
</dbReference>
<dbReference type="InterPro" id="IPR050554">
    <property type="entry name" value="Met_Synthase/Corrinoid"/>
</dbReference>
<feature type="domain" description="B12-binding N-terminal" evidence="5">
    <location>
        <begin position="1"/>
        <end position="88"/>
    </location>
</feature>
<dbReference type="Gene3D" id="3.40.50.280">
    <property type="entry name" value="Cobalamin-binding domain"/>
    <property type="match status" value="1"/>
</dbReference>
<organism evidence="6 7">
    <name type="scientific">Bacteroides caccae</name>
    <dbReference type="NCBI Taxonomy" id="47678"/>
    <lineage>
        <taxon>Bacteria</taxon>
        <taxon>Pseudomonadati</taxon>
        <taxon>Bacteroidota</taxon>
        <taxon>Bacteroidia</taxon>
        <taxon>Bacteroidales</taxon>
        <taxon>Bacteroidaceae</taxon>
        <taxon>Bacteroides</taxon>
    </lineage>
</organism>
<keyword evidence="2" id="KW-0479">Metal-binding</keyword>
<dbReference type="SUPFAM" id="SSF47644">
    <property type="entry name" value="Methionine synthase domain"/>
    <property type="match status" value="1"/>
</dbReference>
<dbReference type="PROSITE" id="PS51337">
    <property type="entry name" value="B12_BINDING_NTER"/>
    <property type="match status" value="1"/>
</dbReference>
<dbReference type="Pfam" id="PF02607">
    <property type="entry name" value="B12-binding_2"/>
    <property type="match status" value="1"/>
</dbReference>
<dbReference type="GO" id="GO:0046653">
    <property type="term" value="P:tetrahydrofolate metabolic process"/>
    <property type="evidence" value="ECO:0007669"/>
    <property type="project" value="TreeGrafter"/>
</dbReference>
<evidence type="ECO:0000256" key="3">
    <source>
        <dbReference type="ARBA" id="ARBA00023285"/>
    </source>
</evidence>
<dbReference type="PROSITE" id="PS51332">
    <property type="entry name" value="B12_BINDING"/>
    <property type="match status" value="1"/>
</dbReference>
<dbReference type="GO" id="GO:0005829">
    <property type="term" value="C:cytosol"/>
    <property type="evidence" value="ECO:0007669"/>
    <property type="project" value="TreeGrafter"/>
</dbReference>
<sequence>MVKWKDLYDAILCGNLKMAVETTKDLLNEGYDPQQIINEYMAAAMCEVGNRFEVGKAFIPELLMAARAMKGALEILKPRMTSTGIAGANKVVIGTVKGDLHDVGKNLVASMLEGNGFEVINLGVDISADKFVDAVKEHQPQIVCLSALLTTTMDYMRTVIQALEDNGLRKQVKVMVGGAPLSESFARQIGADGYSNNANAAVTLARSLTTIV</sequence>
<dbReference type="GO" id="GO:0050667">
    <property type="term" value="P:homocysteine metabolic process"/>
    <property type="evidence" value="ECO:0007669"/>
    <property type="project" value="TreeGrafter"/>
</dbReference>
<dbReference type="GO" id="GO:0046872">
    <property type="term" value="F:metal ion binding"/>
    <property type="evidence" value="ECO:0007669"/>
    <property type="project" value="UniProtKB-KW"/>
</dbReference>
<dbReference type="GO" id="GO:0008705">
    <property type="term" value="F:methionine synthase activity"/>
    <property type="evidence" value="ECO:0007669"/>
    <property type="project" value="TreeGrafter"/>
</dbReference>
<evidence type="ECO:0000259" key="5">
    <source>
        <dbReference type="PROSITE" id="PS51337"/>
    </source>
</evidence>
<feature type="domain" description="B12-binding" evidence="4">
    <location>
        <begin position="88"/>
        <end position="212"/>
    </location>
</feature>
<dbReference type="AlphaFoldDB" id="A0A6H9QAB7"/>
<evidence type="ECO:0000256" key="1">
    <source>
        <dbReference type="ARBA" id="ARBA00010854"/>
    </source>
</evidence>
<keyword evidence="3" id="KW-0170">Cobalt</keyword>
<gene>
    <name evidence="6" type="ORF">F2Y39_15120</name>
</gene>
<dbReference type="GO" id="GO:0031419">
    <property type="term" value="F:cobalamin binding"/>
    <property type="evidence" value="ECO:0007669"/>
    <property type="project" value="InterPro"/>
</dbReference>
<dbReference type="Gene3D" id="1.10.1240.10">
    <property type="entry name" value="Methionine synthase domain"/>
    <property type="match status" value="1"/>
</dbReference>